<dbReference type="Pfam" id="PF01730">
    <property type="entry name" value="UreF"/>
    <property type="match status" value="1"/>
</dbReference>
<dbReference type="EMBL" id="JYIZ01000038">
    <property type="protein sequence ID" value="KJL43309.1"/>
    <property type="molecule type" value="Genomic_DNA"/>
</dbReference>
<proteinExistence type="predicted"/>
<accession>A0A0M2HG92</accession>
<dbReference type="AlphaFoldDB" id="A0A0M2HG92"/>
<reference evidence="1 2" key="1">
    <citation type="submission" date="2015-02" db="EMBL/GenBank/DDBJ databases">
        <title>Draft genome sequences of ten Microbacterium spp. with emphasis on heavy metal contaminated environments.</title>
        <authorList>
            <person name="Corretto E."/>
        </authorList>
    </citation>
    <scope>NUCLEOTIDE SEQUENCE [LARGE SCALE GENOMIC DNA]</scope>
    <source>
        <strain evidence="1 2">DSM 12510</strain>
    </source>
</reference>
<comment type="caution">
    <text evidence="1">The sequence shown here is derived from an EMBL/GenBank/DDBJ whole genome shotgun (WGS) entry which is preliminary data.</text>
</comment>
<evidence type="ECO:0000313" key="1">
    <source>
        <dbReference type="EMBL" id="KJL43309.1"/>
    </source>
</evidence>
<dbReference type="OrthoDB" id="3382047at2"/>
<name>A0A0M2HG92_9MICO</name>
<gene>
    <name evidence="1" type="primary">ureF</name>
    <name evidence="1" type="ORF">RS81_00914</name>
</gene>
<dbReference type="RefSeq" id="WP_045274876.1">
    <property type="nucleotide sequence ID" value="NZ_BAAAUP010000003.1"/>
</dbReference>
<dbReference type="STRING" id="92835.RS81_00914"/>
<dbReference type="PATRIC" id="fig|92835.4.peg.932"/>
<evidence type="ECO:0000313" key="2">
    <source>
        <dbReference type="Proteomes" id="UP000033956"/>
    </source>
</evidence>
<dbReference type="Proteomes" id="UP000033956">
    <property type="component" value="Unassembled WGS sequence"/>
</dbReference>
<dbReference type="Gene3D" id="1.10.4190.10">
    <property type="entry name" value="Urease accessory protein UreF"/>
    <property type="match status" value="1"/>
</dbReference>
<organism evidence="1 2">
    <name type="scientific">Microbacterium terrae</name>
    <dbReference type="NCBI Taxonomy" id="69369"/>
    <lineage>
        <taxon>Bacteria</taxon>
        <taxon>Bacillati</taxon>
        <taxon>Actinomycetota</taxon>
        <taxon>Actinomycetes</taxon>
        <taxon>Micrococcales</taxon>
        <taxon>Microbacteriaceae</taxon>
        <taxon>Microbacterium</taxon>
    </lineage>
</organism>
<keyword evidence="2" id="KW-1185">Reference proteome</keyword>
<dbReference type="GO" id="GO:0016151">
    <property type="term" value="F:nickel cation binding"/>
    <property type="evidence" value="ECO:0007669"/>
    <property type="project" value="InterPro"/>
</dbReference>
<protein>
    <submittedName>
        <fullName evidence="1">Urease accessory protein UreF</fullName>
    </submittedName>
</protein>
<dbReference type="InterPro" id="IPR038277">
    <property type="entry name" value="UreF_sf"/>
</dbReference>
<dbReference type="InterPro" id="IPR002639">
    <property type="entry name" value="UreF"/>
</dbReference>
<sequence>MSPLPPSTAALLLADARLPSGGHAHSAGVEPALMAGTDPDDLAALLRGRASTITLVEAGTAVAARHVRVSGGDLDAVEAAWAARTPSRAQRDAARLLARGYLRVGTELLPGDVAIARWRERRMPPPRPCVLGVIGAGLGMQPRELARLVVYEDMQAAAAAILKLEPRDPLSLVSLVVELCAEVDHELDVVAAITDPSDIPARSAPQSEAWAEAHARSNRRLFRA</sequence>